<dbReference type="GO" id="GO:0003677">
    <property type="term" value="F:DNA binding"/>
    <property type="evidence" value="ECO:0007669"/>
    <property type="project" value="InterPro"/>
</dbReference>
<evidence type="ECO:0000256" key="1">
    <source>
        <dbReference type="ARBA" id="ARBA00006594"/>
    </source>
</evidence>
<evidence type="ECO:0000256" key="5">
    <source>
        <dbReference type="SAM" id="MobiDB-lite"/>
    </source>
</evidence>
<protein>
    <recommendedName>
        <fullName evidence="4">Methyltransferase</fullName>
        <ecNumber evidence="4">2.1.1.-</ecNumber>
    </recommendedName>
</protein>
<feature type="domain" description="DNA methylase N-4/N-6" evidence="6">
    <location>
        <begin position="228"/>
        <end position="440"/>
    </location>
</feature>
<dbReference type="EMBL" id="SOBT01000011">
    <property type="protein sequence ID" value="TDU25570.1"/>
    <property type="molecule type" value="Genomic_DNA"/>
</dbReference>
<dbReference type="PROSITE" id="PS00092">
    <property type="entry name" value="N6_MTASE"/>
    <property type="match status" value="1"/>
</dbReference>
<dbReference type="GO" id="GO:0032259">
    <property type="term" value="P:methylation"/>
    <property type="evidence" value="ECO:0007669"/>
    <property type="project" value="UniProtKB-KW"/>
</dbReference>
<evidence type="ECO:0000256" key="4">
    <source>
        <dbReference type="RuleBase" id="RU362026"/>
    </source>
</evidence>
<dbReference type="InterPro" id="IPR029063">
    <property type="entry name" value="SAM-dependent_MTases_sf"/>
</dbReference>
<keyword evidence="3" id="KW-0808">Transferase</keyword>
<organism evidence="7 8">
    <name type="scientific">Panacagrimonas perspica</name>
    <dbReference type="NCBI Taxonomy" id="381431"/>
    <lineage>
        <taxon>Bacteria</taxon>
        <taxon>Pseudomonadati</taxon>
        <taxon>Pseudomonadota</taxon>
        <taxon>Gammaproteobacteria</taxon>
        <taxon>Nevskiales</taxon>
        <taxon>Nevskiaceae</taxon>
        <taxon>Panacagrimonas</taxon>
    </lineage>
</organism>
<dbReference type="InterPro" id="IPR036086">
    <property type="entry name" value="ParB/Sulfiredoxin_sf"/>
</dbReference>
<keyword evidence="2 7" id="KW-0489">Methyltransferase</keyword>
<name>A0A4R7NYG0_9GAMM</name>
<proteinExistence type="inferred from homology"/>
<sequence length="471" mass="52161">MSLPNTSLRSFKSPASESLDVLSSTPPTDALRALLARYTLEHVPPQDLKHSPRALRRHPPKQLRAIKKSLVKYRHMRPILVDRDGVIVDGDALGTVACQMKLSHVPVIRIDHLSKEELRQLTIALNRTQELGSWDFAVLSEDFAEFLKIDDTFDFDGLGFEPAEVDRIMLTDHDRDSAPDPGDEILDPGPAVTRVGDLWMIGKHRVLCGNSLDTSTLDRLTDKKPASAVFTDPPYNVPIDKNVGGNGSIRHREFAMASGEMTKDQFTAFLAVIFSLLAKHSKPGSIHYICIDWRHLAEVLAASRDAYTELKNICVWAKDTAGMGSFYRSQHELVFVFKSGVGSHRNNIQLGKHGRNRSNVWKYPNVGVFGRKTEEGSLLAMHPTVKPVAMVADALLDSTDRGNIVLDPFLGSGTTLIAADRTGRVCYGIELDPAYVDIAIRRLQKLTGQKAVHAESGRSFDNIQSESRSHG</sequence>
<keyword evidence="8" id="KW-1185">Reference proteome</keyword>
<dbReference type="AlphaFoldDB" id="A0A4R7NYG0"/>
<accession>A0A4R7NYG0</accession>
<dbReference type="OrthoDB" id="9816043at2"/>
<comment type="similarity">
    <text evidence="1 4">Belongs to the N(4)/N(6)-methyltransferase family.</text>
</comment>
<dbReference type="InterPro" id="IPR001091">
    <property type="entry name" value="RM_Methyltransferase"/>
</dbReference>
<dbReference type="SUPFAM" id="SSF53335">
    <property type="entry name" value="S-adenosyl-L-methionine-dependent methyltransferases"/>
    <property type="match status" value="1"/>
</dbReference>
<reference evidence="7 8" key="1">
    <citation type="submission" date="2019-03" db="EMBL/GenBank/DDBJ databases">
        <title>Genomic Encyclopedia of Type Strains, Phase IV (KMG-IV): sequencing the most valuable type-strain genomes for metagenomic binning, comparative biology and taxonomic classification.</title>
        <authorList>
            <person name="Goeker M."/>
        </authorList>
    </citation>
    <scope>NUCLEOTIDE SEQUENCE [LARGE SCALE GENOMIC DNA]</scope>
    <source>
        <strain evidence="7 8">DSM 26377</strain>
    </source>
</reference>
<dbReference type="Proteomes" id="UP000295341">
    <property type="component" value="Unassembled WGS sequence"/>
</dbReference>
<dbReference type="EC" id="2.1.1.-" evidence="4"/>
<dbReference type="InterPro" id="IPR002052">
    <property type="entry name" value="DNA_methylase_N6_adenine_CS"/>
</dbReference>
<dbReference type="Gene3D" id="3.90.1530.10">
    <property type="entry name" value="Conserved hypothetical protein from pyrococcus furiosus pfu- 392566-001, ParB domain"/>
    <property type="match status" value="1"/>
</dbReference>
<dbReference type="InterPro" id="IPR015840">
    <property type="entry name" value="DNA_MeTrfase_ParB"/>
</dbReference>
<evidence type="ECO:0000259" key="6">
    <source>
        <dbReference type="Pfam" id="PF01555"/>
    </source>
</evidence>
<dbReference type="Pfam" id="PF01555">
    <property type="entry name" value="N6_N4_Mtase"/>
    <property type="match status" value="1"/>
</dbReference>
<dbReference type="GO" id="GO:0008170">
    <property type="term" value="F:N-methyltransferase activity"/>
    <property type="evidence" value="ECO:0007669"/>
    <property type="project" value="InterPro"/>
</dbReference>
<dbReference type="Gene3D" id="3.40.50.150">
    <property type="entry name" value="Vaccinia Virus protein VP39"/>
    <property type="match status" value="1"/>
</dbReference>
<dbReference type="SUPFAM" id="SSF110849">
    <property type="entry name" value="ParB/Sulfiredoxin"/>
    <property type="match status" value="1"/>
</dbReference>
<feature type="region of interest" description="Disordered" evidence="5">
    <location>
        <begin position="1"/>
        <end position="24"/>
    </location>
</feature>
<gene>
    <name evidence="7" type="ORF">DFR24_4008</name>
</gene>
<evidence type="ECO:0000313" key="8">
    <source>
        <dbReference type="Proteomes" id="UP000295341"/>
    </source>
</evidence>
<dbReference type="PRINTS" id="PR00508">
    <property type="entry name" value="S21N4MTFRASE"/>
</dbReference>
<evidence type="ECO:0000256" key="3">
    <source>
        <dbReference type="ARBA" id="ARBA00022679"/>
    </source>
</evidence>
<evidence type="ECO:0000256" key="2">
    <source>
        <dbReference type="ARBA" id="ARBA00022603"/>
    </source>
</evidence>
<comment type="caution">
    <text evidence="7">The sequence shown here is derived from an EMBL/GenBank/DDBJ whole genome shotgun (WGS) entry which is preliminary data.</text>
</comment>
<dbReference type="RefSeq" id="WP_133883179.1">
    <property type="nucleotide sequence ID" value="NZ_MWIN01000008.1"/>
</dbReference>
<dbReference type="PIRSF" id="PIRSF036758">
    <property type="entry name" value="Aden_M_ParB"/>
    <property type="match status" value="1"/>
</dbReference>
<evidence type="ECO:0000313" key="7">
    <source>
        <dbReference type="EMBL" id="TDU25570.1"/>
    </source>
</evidence>
<dbReference type="InterPro" id="IPR002941">
    <property type="entry name" value="DNA_methylase_N4/N6"/>
</dbReference>